<accession>D3S237</accession>
<evidence type="ECO:0000313" key="1">
    <source>
        <dbReference type="EMBL" id="ADC66528.1"/>
    </source>
</evidence>
<dbReference type="Proteomes" id="UP000002613">
    <property type="component" value="Chromosome"/>
</dbReference>
<dbReference type="AlphaFoldDB" id="D3S237"/>
<proteinExistence type="predicted"/>
<evidence type="ECO:0000313" key="2">
    <source>
        <dbReference type="Proteomes" id="UP000002613"/>
    </source>
</evidence>
<sequence>MGELKKELSKFFYERGLLAELKADPFRKPIP</sequence>
<dbReference type="EMBL" id="CP001899">
    <property type="protein sequence ID" value="ADC66528.1"/>
    <property type="molecule type" value="Genomic_DNA"/>
</dbReference>
<protein>
    <submittedName>
        <fullName evidence="1">Uncharacterized protein</fullName>
    </submittedName>
</protein>
<name>D3S237_FERPA</name>
<reference evidence="2" key="1">
    <citation type="submission" date="2010-02" db="EMBL/GenBank/DDBJ databases">
        <title>Complete sequence of Ferroglobus placidus DSM 10642.</title>
        <authorList>
            <consortium name="US DOE Joint Genome Institute"/>
            <person name="Lucas S."/>
            <person name="Copeland A."/>
            <person name="Lapidus A."/>
            <person name="Cheng J.-F."/>
            <person name="Bruce D."/>
            <person name="Goodwin L."/>
            <person name="Pitluck S."/>
            <person name="Saunders E."/>
            <person name="Brettin T."/>
            <person name="Detter J.C."/>
            <person name="Han C."/>
            <person name="Tapia R."/>
            <person name="Larimer F."/>
            <person name="Land M."/>
            <person name="Hauser L."/>
            <person name="Kyrpides N."/>
            <person name="Ivanova N."/>
            <person name="Holmes D."/>
            <person name="Lovley D."/>
            <person name="Kyrpides N."/>
            <person name="Anderson I.J."/>
            <person name="Woyke T."/>
        </authorList>
    </citation>
    <scope>NUCLEOTIDE SEQUENCE [LARGE SCALE GENOMIC DNA]</scope>
    <source>
        <strain evidence="2">DSM 10642 / AEDII12DO</strain>
    </source>
</reference>
<dbReference type="KEGG" id="fpl:Ferp_2417"/>
<dbReference type="PaxDb" id="589924-Ferp_2417"/>
<reference evidence="1 2" key="2">
    <citation type="journal article" date="2011" name="Stand. Genomic Sci.">
        <title>Complete genome sequence of Ferroglobus placidus AEDII12DO.</title>
        <authorList>
            <person name="Anderson I."/>
            <person name="Risso C."/>
            <person name="Holmes D."/>
            <person name="Lucas S."/>
            <person name="Copeland A."/>
            <person name="Lapidus A."/>
            <person name="Cheng J.F."/>
            <person name="Bruce D."/>
            <person name="Goodwin L."/>
            <person name="Pitluck S."/>
            <person name="Saunders E."/>
            <person name="Brettin T."/>
            <person name="Detter J.C."/>
            <person name="Han C."/>
            <person name="Tapia R."/>
            <person name="Larimer F."/>
            <person name="Land M."/>
            <person name="Hauser L."/>
            <person name="Woyke T."/>
            <person name="Lovley D."/>
            <person name="Kyrpides N."/>
            <person name="Ivanova N."/>
        </authorList>
    </citation>
    <scope>NUCLEOTIDE SEQUENCE [LARGE SCALE GENOMIC DNA]</scope>
    <source>
        <strain evidence="2">DSM 10642 / AEDII12DO</strain>
    </source>
</reference>
<keyword evidence="2" id="KW-1185">Reference proteome</keyword>
<dbReference type="HOGENOM" id="CLU_3394442_0_0_2"/>
<organism evidence="1 2">
    <name type="scientific">Ferroglobus placidus (strain DSM 10642 / AEDII12DO)</name>
    <dbReference type="NCBI Taxonomy" id="589924"/>
    <lineage>
        <taxon>Archaea</taxon>
        <taxon>Methanobacteriati</taxon>
        <taxon>Methanobacteriota</taxon>
        <taxon>Archaeoglobi</taxon>
        <taxon>Archaeoglobales</taxon>
        <taxon>Archaeoglobaceae</taxon>
        <taxon>Ferroglobus</taxon>
    </lineage>
</organism>
<gene>
    <name evidence="1" type="ordered locus">Ferp_2417</name>
</gene>